<proteinExistence type="predicted"/>
<accession>A0A397HYZ7</accession>
<evidence type="ECO:0000313" key="1">
    <source>
        <dbReference type="EMBL" id="RHZ68232.1"/>
    </source>
</evidence>
<evidence type="ECO:0008006" key="3">
    <source>
        <dbReference type="Google" id="ProtNLM"/>
    </source>
</evidence>
<dbReference type="AlphaFoldDB" id="A0A397HYZ7"/>
<protein>
    <recommendedName>
        <fullName evidence="3">Zinc-ribbon domain-containing protein</fullName>
    </recommendedName>
</protein>
<name>A0A397HYZ7_9GLOM</name>
<dbReference type="EMBL" id="PQFF01000270">
    <property type="protein sequence ID" value="RHZ68232.1"/>
    <property type="molecule type" value="Genomic_DNA"/>
</dbReference>
<gene>
    <name evidence="1" type="ORF">Glove_296g69</name>
</gene>
<comment type="caution">
    <text evidence="1">The sequence shown here is derived from an EMBL/GenBank/DDBJ whole genome shotgun (WGS) entry which is preliminary data.</text>
</comment>
<organism evidence="1 2">
    <name type="scientific">Diversispora epigaea</name>
    <dbReference type="NCBI Taxonomy" id="1348612"/>
    <lineage>
        <taxon>Eukaryota</taxon>
        <taxon>Fungi</taxon>
        <taxon>Fungi incertae sedis</taxon>
        <taxon>Mucoromycota</taxon>
        <taxon>Glomeromycotina</taxon>
        <taxon>Glomeromycetes</taxon>
        <taxon>Diversisporales</taxon>
        <taxon>Diversisporaceae</taxon>
        <taxon>Diversispora</taxon>
    </lineage>
</organism>
<keyword evidence="2" id="KW-1185">Reference proteome</keyword>
<dbReference type="Proteomes" id="UP000266861">
    <property type="component" value="Unassembled WGS sequence"/>
</dbReference>
<reference evidence="1 2" key="1">
    <citation type="submission" date="2018-08" db="EMBL/GenBank/DDBJ databases">
        <title>Genome and evolution of the arbuscular mycorrhizal fungus Diversispora epigaea (formerly Glomus versiforme) and its bacterial endosymbionts.</title>
        <authorList>
            <person name="Sun X."/>
            <person name="Fei Z."/>
            <person name="Harrison M."/>
        </authorList>
    </citation>
    <scope>NUCLEOTIDE SEQUENCE [LARGE SCALE GENOMIC DNA]</scope>
    <source>
        <strain evidence="1 2">IT104</strain>
    </source>
</reference>
<sequence length="348" mass="40452">MQLKITLNDACTIARARGGLCLSDKFINSKIPLRWKCSKDHEWNAPLDRIKNRNTWCPVCAGQPSFHLEIAKKNAIDRGGLCLSTQCTATKELLQWRCSRGHEWSATYNNVIHNKNWCMKCSYRNPCTPEKARKIAHDRNGECLSGKFINNELPLLWHFAVGHEWNACLSNVKNKNSWCPHCVGGRPRYTLEDARKIAHDRNGKCLSENSSTAICHYYGVVVKIVCNRNGESLSTSYFNNYSDLLWKCAKGHTWYAPLREVKNQNNWCPFCRLHKRENLCREIVLKYLELDIYYSDYGIAIEVRGQQHEKYIEFFHRGDNNFIKQQNSKHGINSRMRKLDCFKVCLVL</sequence>
<dbReference type="OrthoDB" id="2419021at2759"/>
<evidence type="ECO:0000313" key="2">
    <source>
        <dbReference type="Proteomes" id="UP000266861"/>
    </source>
</evidence>